<keyword evidence="4" id="KW-0863">Zinc-finger</keyword>
<dbReference type="PANTHER" id="PTHR45865">
    <property type="entry name" value="E3 UBIQUITIN-PROTEIN LIGASE SHPRH FAMILY MEMBER"/>
    <property type="match status" value="1"/>
</dbReference>
<evidence type="ECO:0000256" key="4">
    <source>
        <dbReference type="PROSITE-ProRule" id="PRU00175"/>
    </source>
</evidence>
<dbReference type="InterPro" id="IPR027417">
    <property type="entry name" value="P-loop_NTPase"/>
</dbReference>
<dbReference type="Gene3D" id="3.40.50.10810">
    <property type="entry name" value="Tandem AAA-ATPase domain"/>
    <property type="match status" value="1"/>
</dbReference>
<evidence type="ECO:0000256" key="3">
    <source>
        <dbReference type="ARBA" id="ARBA00022840"/>
    </source>
</evidence>
<dbReference type="Proteomes" id="UP001648503">
    <property type="component" value="Unassembled WGS sequence"/>
</dbReference>
<keyword evidence="3" id="KW-0067">ATP-binding</keyword>
<sequence>MSTSTVLLRLPLLPGGSQEQTIITTEQGIDRVNKGISVAHRTDLWPQLEQRRSSDTSSPPPAAKRICLTPHTADCVDWPLPLVTSNNSVGIRTISVVGPSLSSLLPSLLSWPLSSSSPSVSTMHAETDYNLAKSNYFDDNIHKHRHDRSMPEEGPMLARLCIHMHFSAKGGSSPDRSSLPTESGMIETNDADLLSRLICSSNVELLVFANDVLALSFKPPLLSSLPTPSSSSLSSVDFTNGVILPLTTMDQTTDLYWTAIHHLLSHNSISVRALIQPYTPPSCTPYETDQESRSSCSIIHVDIFQKQRLGSSLCHAMKSDQLHFCYLFDYFYPSELGAAPLNLLGAVLPEVEPSSDIAQPDLLKSFLFGFQKQSLVWMLDRENDTGFFVDQEILPVFWESVLPDFAASPLFIDRFSGLYSLSKDDVFRNARENTQPLLGGLLADEMGLGKTVVIIALILAHRLSSTSTPSIHDATSQAHLKALRLCTATLVVAPSAIIEQWANELHIHSPDLRVCLFGRETDPQLFDECDVVLVTGDMLRREFYAATPESDRSRRQERLHARRRSCIVERLWWRVVVDEAQMVESSKSNLAVVARLIPRIHPWAVTGTPTSKTGLLADMHGLFCFLGIESWIAASQLKTQNTLGSSPNSSRLVTHHPNLVRRNLRRIMHRSSKESVSCELVLPLQHQHTIIVCFDRVHQLYYDEVEEKCVKLSSSCENKTAAKASKDKLEWKEADLSLTMLQLRQICCHPHIGTHNRRRLGGNVYTMDQVLSVMTRQCISSIYSMQHKRISTSVELSHMLEYKGKFKSALDKYMVCLGETRDIIAGIRLSLTQLVDNNKQNSVDVDKSSSDVLMAGTDGDIDTDLILDGDESHTSADPDSAIPLDDELSQVRTRLNFWIELEHRLLYFIATSYYLIGKRIDDTAKEAHAAHSLRNCEDGVKLSISDRDEESGFARIDCQTNEDMWYKRAEQLRRMTLYDYELRTTRIIQKVLPNLEALPREIYKKSNPLRKTGGKGRDIGGNSSSFTNHSDDSMMIVLPAEFFGGIITSNVFSEISDVVDSLNAQWKILVEWREKVIHLLTLPLENSESVIDSSAKHSLENGKGRVSAVSSLIDPFRSSSEAITRADAPTGEEYGIGLEIQEKANQYQYAYMQIISDRLTLLTSMRRDVDRRYYGTTQLQHELYKKRVSTVLKNKQLSFAELIRQLKDISQRSDVPAQEIYIASNAHREMTKHLNVHLECLELLQSETKRLAHLGNARIVYFRELQKFHEGVTFPKKPTSLDLYSESLCETIQELGDQITVQVGRRRYFKTLESDHSEHRVRGENIRECAVCHSMFQKGVVTPCGHMFCDGCNTGWIMSRARCPMCNQKIQREAIVKVTLRDIDKDVHIKGNIISITTSHNATTNQSKSISQLDIPHLAEKLSAIKVNSTFGAKFDTIVRHVKHLMATQARVKVILFSQWEQVLEILSRAFQDNGIGFVKMEGSGWTPHDGKLVLKRSGQSVVDFNNREDLVVFMLNAKSQSSGLTLVCATHIILIEPLLNRSIEQQAINRVHRIGQKQETHVWRYIVRGTVEERIAALADQRAPMADQSVLPIRFKLSTKQHGGGEVINEADIHDILRSSEVGMGMSVMP</sequence>
<dbReference type="Pfam" id="PF00176">
    <property type="entry name" value="SNF2-rel_dom"/>
    <property type="match status" value="1"/>
</dbReference>
<dbReference type="Pfam" id="PF00271">
    <property type="entry name" value="Helicase_C"/>
    <property type="match status" value="1"/>
</dbReference>
<proteinExistence type="predicted"/>
<dbReference type="InterPro" id="IPR001650">
    <property type="entry name" value="Helicase_C-like"/>
</dbReference>
<dbReference type="InterPro" id="IPR038718">
    <property type="entry name" value="SNF2-like_sf"/>
</dbReference>
<accession>A0ABQ8F2Y2</accession>
<dbReference type="InterPro" id="IPR014001">
    <property type="entry name" value="Helicase_ATP-bd"/>
</dbReference>
<keyword evidence="2" id="KW-0378">Hydrolase</keyword>
<evidence type="ECO:0000256" key="2">
    <source>
        <dbReference type="ARBA" id="ARBA00022801"/>
    </source>
</evidence>
<evidence type="ECO:0000256" key="1">
    <source>
        <dbReference type="ARBA" id="ARBA00022741"/>
    </source>
</evidence>
<dbReference type="InterPro" id="IPR001841">
    <property type="entry name" value="Znf_RING"/>
</dbReference>
<dbReference type="InterPro" id="IPR000330">
    <property type="entry name" value="SNF2_N"/>
</dbReference>
<comment type="caution">
    <text evidence="9">The sequence shown here is derived from an EMBL/GenBank/DDBJ whole genome shotgun (WGS) entry which is preliminary data.</text>
</comment>
<evidence type="ECO:0000259" key="6">
    <source>
        <dbReference type="PROSITE" id="PS50089"/>
    </source>
</evidence>
<dbReference type="Pfam" id="PF13920">
    <property type="entry name" value="zf-C3HC4_3"/>
    <property type="match status" value="1"/>
</dbReference>
<dbReference type="Gene3D" id="3.40.50.300">
    <property type="entry name" value="P-loop containing nucleotide triphosphate hydrolases"/>
    <property type="match status" value="1"/>
</dbReference>
<dbReference type="PROSITE" id="PS51192">
    <property type="entry name" value="HELICASE_ATP_BIND_1"/>
    <property type="match status" value="1"/>
</dbReference>
<feature type="region of interest" description="Disordered" evidence="5">
    <location>
        <begin position="1006"/>
        <end position="1026"/>
    </location>
</feature>
<evidence type="ECO:0008006" key="11">
    <source>
        <dbReference type="Google" id="ProtNLM"/>
    </source>
</evidence>
<dbReference type="InterPro" id="IPR013083">
    <property type="entry name" value="Znf_RING/FYVE/PHD"/>
</dbReference>
<dbReference type="PROSITE" id="PS51194">
    <property type="entry name" value="HELICASE_CTER"/>
    <property type="match status" value="1"/>
</dbReference>
<evidence type="ECO:0000259" key="7">
    <source>
        <dbReference type="PROSITE" id="PS51192"/>
    </source>
</evidence>
<feature type="region of interest" description="Disordered" evidence="5">
    <location>
        <begin position="43"/>
        <end position="63"/>
    </location>
</feature>
<keyword evidence="1" id="KW-0547">Nucleotide-binding</keyword>
<dbReference type="PROSITE" id="PS50089">
    <property type="entry name" value="ZF_RING_2"/>
    <property type="match status" value="1"/>
</dbReference>
<gene>
    <name evidence="9" type="ORF">BASA50_008963</name>
</gene>
<dbReference type="Pfam" id="PF26021">
    <property type="entry name" value="Ferritin_C144_05"/>
    <property type="match status" value="1"/>
</dbReference>
<dbReference type="SMART" id="SM00487">
    <property type="entry name" value="DEXDc"/>
    <property type="match status" value="1"/>
</dbReference>
<evidence type="ECO:0000313" key="10">
    <source>
        <dbReference type="Proteomes" id="UP001648503"/>
    </source>
</evidence>
<dbReference type="SMART" id="SM00184">
    <property type="entry name" value="RING"/>
    <property type="match status" value="1"/>
</dbReference>
<dbReference type="CDD" id="cd18793">
    <property type="entry name" value="SF2_C_SNF"/>
    <property type="match status" value="1"/>
</dbReference>
<dbReference type="PANTHER" id="PTHR45865:SF1">
    <property type="entry name" value="E3 UBIQUITIN-PROTEIN LIGASE SHPRH"/>
    <property type="match status" value="1"/>
</dbReference>
<dbReference type="InterPro" id="IPR049730">
    <property type="entry name" value="SNF2/RAD54-like_C"/>
</dbReference>
<feature type="domain" description="RING-type" evidence="6">
    <location>
        <begin position="1329"/>
        <end position="1367"/>
    </location>
</feature>
<keyword evidence="4" id="KW-0479">Metal-binding</keyword>
<evidence type="ECO:0000256" key="5">
    <source>
        <dbReference type="SAM" id="MobiDB-lite"/>
    </source>
</evidence>
<dbReference type="InterPro" id="IPR052583">
    <property type="entry name" value="ATP-helicase/E3_Ub-Ligase"/>
</dbReference>
<keyword evidence="10" id="KW-1185">Reference proteome</keyword>
<dbReference type="EMBL" id="JAFCIX010000418">
    <property type="protein sequence ID" value="KAH6590963.1"/>
    <property type="molecule type" value="Genomic_DNA"/>
</dbReference>
<evidence type="ECO:0000259" key="8">
    <source>
        <dbReference type="PROSITE" id="PS51194"/>
    </source>
</evidence>
<organism evidence="9 10">
    <name type="scientific">Batrachochytrium salamandrivorans</name>
    <dbReference type="NCBI Taxonomy" id="1357716"/>
    <lineage>
        <taxon>Eukaryota</taxon>
        <taxon>Fungi</taxon>
        <taxon>Fungi incertae sedis</taxon>
        <taxon>Chytridiomycota</taxon>
        <taxon>Chytridiomycota incertae sedis</taxon>
        <taxon>Chytridiomycetes</taxon>
        <taxon>Rhizophydiales</taxon>
        <taxon>Rhizophydiales incertae sedis</taxon>
        <taxon>Batrachochytrium</taxon>
    </lineage>
</organism>
<name>A0ABQ8F2Y2_9FUNG</name>
<reference evidence="9 10" key="1">
    <citation type="submission" date="2021-02" db="EMBL/GenBank/DDBJ databases">
        <title>Variation within the Batrachochytrium salamandrivorans European outbreak.</title>
        <authorList>
            <person name="Kelly M."/>
            <person name="Pasmans F."/>
            <person name="Shea T.P."/>
            <person name="Munoz J.F."/>
            <person name="Carranza S."/>
            <person name="Cuomo C.A."/>
            <person name="Martel A."/>
        </authorList>
    </citation>
    <scope>NUCLEOTIDE SEQUENCE [LARGE SCALE GENOMIC DNA]</scope>
    <source>
        <strain evidence="9 10">AMFP18/2</strain>
    </source>
</reference>
<feature type="domain" description="Helicase C-terminal" evidence="8">
    <location>
        <begin position="1440"/>
        <end position="1604"/>
    </location>
</feature>
<dbReference type="SUPFAM" id="SSF57850">
    <property type="entry name" value="RING/U-box"/>
    <property type="match status" value="1"/>
</dbReference>
<dbReference type="CDD" id="cd16449">
    <property type="entry name" value="RING-HC"/>
    <property type="match status" value="1"/>
</dbReference>
<protein>
    <recommendedName>
        <fullName evidence="11">RING-type domain-containing protein</fullName>
    </recommendedName>
</protein>
<evidence type="ECO:0000313" key="9">
    <source>
        <dbReference type="EMBL" id="KAH6590963.1"/>
    </source>
</evidence>
<feature type="domain" description="Helicase ATP-binding" evidence="7">
    <location>
        <begin position="431"/>
        <end position="627"/>
    </location>
</feature>
<keyword evidence="4" id="KW-0862">Zinc</keyword>
<dbReference type="Gene3D" id="3.30.40.10">
    <property type="entry name" value="Zinc/RING finger domain, C3HC4 (zinc finger)"/>
    <property type="match status" value="1"/>
</dbReference>
<dbReference type="InterPro" id="IPR059033">
    <property type="entry name" value="C144_05_dom"/>
</dbReference>
<dbReference type="SUPFAM" id="SSF52540">
    <property type="entry name" value="P-loop containing nucleoside triphosphate hydrolases"/>
    <property type="match status" value="2"/>
</dbReference>